<dbReference type="RefSeq" id="WP_163458998.1">
    <property type="nucleotide sequence ID" value="NZ_JAAGOH010000024.1"/>
</dbReference>
<feature type="coiled-coil region" evidence="1">
    <location>
        <begin position="37"/>
        <end position="64"/>
    </location>
</feature>
<reference evidence="2 3" key="1">
    <citation type="submission" date="2020-02" db="EMBL/GenBank/DDBJ databases">
        <title>Ideonella bacterium strain TBM-1.</title>
        <authorList>
            <person name="Chen W.-M."/>
        </authorList>
    </citation>
    <scope>NUCLEOTIDE SEQUENCE [LARGE SCALE GENOMIC DNA]</scope>
    <source>
        <strain evidence="2 3">TBM-1</strain>
    </source>
</reference>
<keyword evidence="1" id="KW-0175">Coiled coil</keyword>
<evidence type="ECO:0000313" key="3">
    <source>
        <dbReference type="Proteomes" id="UP000484255"/>
    </source>
</evidence>
<evidence type="ECO:0000313" key="2">
    <source>
        <dbReference type="EMBL" id="NDY92948.1"/>
    </source>
</evidence>
<protein>
    <submittedName>
        <fullName evidence="2">Uncharacterized protein</fullName>
    </submittedName>
</protein>
<gene>
    <name evidence="2" type="ORF">G3A44_17275</name>
</gene>
<sequence>MNTVSALTPVVAPVRALPERPRATAQEGDGDLARSLDQQARDEVDRQARALQQLAQRVEFAQRNVALVQGGLDLERSPAEHQSATASYAAAALMDQAMQARRTTLLSVA</sequence>
<dbReference type="Proteomes" id="UP000484255">
    <property type="component" value="Unassembled WGS sequence"/>
</dbReference>
<accession>A0A7C9PIX5</accession>
<evidence type="ECO:0000256" key="1">
    <source>
        <dbReference type="SAM" id="Coils"/>
    </source>
</evidence>
<comment type="caution">
    <text evidence="2">The sequence shown here is derived from an EMBL/GenBank/DDBJ whole genome shotgun (WGS) entry which is preliminary data.</text>
</comment>
<keyword evidence="3" id="KW-1185">Reference proteome</keyword>
<name>A0A7C9PIX5_9BURK</name>
<proteinExistence type="predicted"/>
<dbReference type="EMBL" id="JAAGOH010000024">
    <property type="protein sequence ID" value="NDY92948.1"/>
    <property type="molecule type" value="Genomic_DNA"/>
</dbReference>
<organism evidence="2 3">
    <name type="scientific">Ideonella livida</name>
    <dbReference type="NCBI Taxonomy" id="2707176"/>
    <lineage>
        <taxon>Bacteria</taxon>
        <taxon>Pseudomonadati</taxon>
        <taxon>Pseudomonadota</taxon>
        <taxon>Betaproteobacteria</taxon>
        <taxon>Burkholderiales</taxon>
        <taxon>Sphaerotilaceae</taxon>
        <taxon>Ideonella</taxon>
    </lineage>
</organism>
<dbReference type="AlphaFoldDB" id="A0A7C9PIX5"/>